<feature type="domain" description="F-box" evidence="2">
    <location>
        <begin position="2"/>
        <end position="35"/>
    </location>
</feature>
<evidence type="ECO:0000313" key="4">
    <source>
        <dbReference type="Proteomes" id="UP001362999"/>
    </source>
</evidence>
<name>A0AAW0CKY6_9AGAR</name>
<dbReference type="AlphaFoldDB" id="A0AAW0CKY6"/>
<gene>
    <name evidence="3" type="ORF">R3P38DRAFT_419154</name>
</gene>
<evidence type="ECO:0000313" key="3">
    <source>
        <dbReference type="EMBL" id="KAK7040416.1"/>
    </source>
</evidence>
<comment type="caution">
    <text evidence="3">The sequence shown here is derived from an EMBL/GenBank/DDBJ whole genome shotgun (WGS) entry which is preliminary data.</text>
</comment>
<reference evidence="3 4" key="1">
    <citation type="journal article" date="2024" name="J Genomics">
        <title>Draft genome sequencing and assembly of Favolaschia claudopus CIRM-BRFM 2984 isolated from oak limbs.</title>
        <authorList>
            <person name="Navarro D."/>
            <person name="Drula E."/>
            <person name="Chaduli D."/>
            <person name="Cazenave R."/>
            <person name="Ahrendt S."/>
            <person name="Wang J."/>
            <person name="Lipzen A."/>
            <person name="Daum C."/>
            <person name="Barry K."/>
            <person name="Grigoriev I.V."/>
            <person name="Favel A."/>
            <person name="Rosso M.N."/>
            <person name="Martin F."/>
        </authorList>
    </citation>
    <scope>NUCLEOTIDE SEQUENCE [LARGE SCALE GENOMIC DNA]</scope>
    <source>
        <strain evidence="3 4">CIRM-BRFM 2984</strain>
    </source>
</reference>
<dbReference type="Pfam" id="PF00646">
    <property type="entry name" value="F-box"/>
    <property type="match status" value="1"/>
</dbReference>
<evidence type="ECO:0000256" key="1">
    <source>
        <dbReference type="SAM" id="Phobius"/>
    </source>
</evidence>
<proteinExistence type="predicted"/>
<dbReference type="Proteomes" id="UP001362999">
    <property type="component" value="Unassembled WGS sequence"/>
</dbReference>
<dbReference type="SUPFAM" id="SSF81383">
    <property type="entry name" value="F-box domain"/>
    <property type="match status" value="1"/>
</dbReference>
<dbReference type="EMBL" id="JAWWNJ010000015">
    <property type="protein sequence ID" value="KAK7040416.1"/>
    <property type="molecule type" value="Genomic_DNA"/>
</dbReference>
<keyword evidence="4" id="KW-1185">Reference proteome</keyword>
<keyword evidence="1" id="KW-0472">Membrane</keyword>
<dbReference type="InterPro" id="IPR036047">
    <property type="entry name" value="F-box-like_dom_sf"/>
</dbReference>
<protein>
    <recommendedName>
        <fullName evidence="2">F-box domain-containing protein</fullName>
    </recommendedName>
</protein>
<keyword evidence="1" id="KW-0812">Transmembrane</keyword>
<keyword evidence="1" id="KW-1133">Transmembrane helix</keyword>
<evidence type="ECO:0000259" key="2">
    <source>
        <dbReference type="Pfam" id="PF00646"/>
    </source>
</evidence>
<dbReference type="InterPro" id="IPR001810">
    <property type="entry name" value="F-box_dom"/>
</dbReference>
<organism evidence="3 4">
    <name type="scientific">Favolaschia claudopus</name>
    <dbReference type="NCBI Taxonomy" id="2862362"/>
    <lineage>
        <taxon>Eukaryota</taxon>
        <taxon>Fungi</taxon>
        <taxon>Dikarya</taxon>
        <taxon>Basidiomycota</taxon>
        <taxon>Agaricomycotina</taxon>
        <taxon>Agaricomycetes</taxon>
        <taxon>Agaricomycetidae</taxon>
        <taxon>Agaricales</taxon>
        <taxon>Marasmiineae</taxon>
        <taxon>Mycenaceae</taxon>
        <taxon>Favolaschia</taxon>
    </lineage>
</organism>
<sequence>MLDLPFDVQCLILTFLKRKDLQALVQTSHSLQNLATPAFLAQYNISPSEITSGSIHLPEHAAFLIPTIHRLHPIHNLTITAIPSARPGFVSMWCLPAILFATFYPNFAVQVTITGDAAAAVRNEPYVQSLDWFLETMSRGGRDPLVIVARGKIHTSVYRASPPLSRWCVDFSLREAIAYYFVTFWSGLFMVIPLLFLSIGVLFINAYRVLGYLLCGCEWGKVWSQIERIAGDIEGVCGDSLSVKTVRCGGDERLTLAVFGSLPSDFPEISLGPLPALSSAQYSALLRALELPRLASGPHSCSRPTCLACAAVSSSAGIHVSCPNIN</sequence>
<feature type="transmembrane region" description="Helical" evidence="1">
    <location>
        <begin position="177"/>
        <end position="204"/>
    </location>
</feature>
<accession>A0AAW0CKY6</accession>
<dbReference type="CDD" id="cd09917">
    <property type="entry name" value="F-box_SF"/>
    <property type="match status" value="1"/>
</dbReference>